<proteinExistence type="predicted"/>
<feature type="compositionally biased region" description="Polar residues" evidence="1">
    <location>
        <begin position="110"/>
        <end position="138"/>
    </location>
</feature>
<accession>A0A3P7MY77</accession>
<dbReference type="Proteomes" id="UP000271889">
    <property type="component" value="Unassembled WGS sequence"/>
</dbReference>
<feature type="region of interest" description="Disordered" evidence="1">
    <location>
        <begin position="53"/>
        <end position="138"/>
    </location>
</feature>
<dbReference type="OrthoDB" id="10673568at2759"/>
<gene>
    <name evidence="2" type="ORF">CGOC_LOCUS11990</name>
</gene>
<reference evidence="2 3" key="1">
    <citation type="submission" date="2018-11" db="EMBL/GenBank/DDBJ databases">
        <authorList>
            <consortium name="Pathogen Informatics"/>
        </authorList>
    </citation>
    <scope>NUCLEOTIDE SEQUENCE [LARGE SCALE GENOMIC DNA]</scope>
</reference>
<dbReference type="AlphaFoldDB" id="A0A3P7MY77"/>
<organism evidence="2 3">
    <name type="scientific">Cylicostephanus goldi</name>
    <name type="common">Nematode worm</name>
    <dbReference type="NCBI Taxonomy" id="71465"/>
    <lineage>
        <taxon>Eukaryota</taxon>
        <taxon>Metazoa</taxon>
        <taxon>Ecdysozoa</taxon>
        <taxon>Nematoda</taxon>
        <taxon>Chromadorea</taxon>
        <taxon>Rhabditida</taxon>
        <taxon>Rhabditina</taxon>
        <taxon>Rhabditomorpha</taxon>
        <taxon>Strongyloidea</taxon>
        <taxon>Strongylidae</taxon>
        <taxon>Cylicostephanus</taxon>
    </lineage>
</organism>
<sequence length="155" mass="16366">MAAVTTATHNIDDVLEKTTEQNFEAVSDSVGAVTHTDVTEREPVSIVAAEETLLGPLGGTEQASVTTSDTTTGTFAIPKDDEDKAPTSENVTRPPMWLDGSAEEVPTVSADASYSKTTAPITTKVSGKPQQKTASSKQTLKISPDVGWVIHFFIS</sequence>
<evidence type="ECO:0000313" key="2">
    <source>
        <dbReference type="EMBL" id="VDN32000.1"/>
    </source>
</evidence>
<dbReference type="EMBL" id="UYRV01119927">
    <property type="protein sequence ID" value="VDN32000.1"/>
    <property type="molecule type" value="Genomic_DNA"/>
</dbReference>
<name>A0A3P7MY77_CYLGO</name>
<protein>
    <submittedName>
        <fullName evidence="2">Uncharacterized protein</fullName>
    </submittedName>
</protein>
<evidence type="ECO:0000256" key="1">
    <source>
        <dbReference type="SAM" id="MobiDB-lite"/>
    </source>
</evidence>
<keyword evidence="3" id="KW-1185">Reference proteome</keyword>
<evidence type="ECO:0000313" key="3">
    <source>
        <dbReference type="Proteomes" id="UP000271889"/>
    </source>
</evidence>